<feature type="transmembrane region" description="Helical" evidence="1">
    <location>
        <begin position="108"/>
        <end position="130"/>
    </location>
</feature>
<dbReference type="Proteomes" id="UP000199095">
    <property type="component" value="Unassembled WGS sequence"/>
</dbReference>
<dbReference type="RefSeq" id="WP_093131143.1">
    <property type="nucleotide sequence ID" value="NZ_FOHJ01000001.1"/>
</dbReference>
<feature type="transmembrane region" description="Helical" evidence="1">
    <location>
        <begin position="190"/>
        <end position="213"/>
    </location>
</feature>
<reference evidence="4" key="1">
    <citation type="submission" date="2016-10" db="EMBL/GenBank/DDBJ databases">
        <authorList>
            <person name="Varghese N."/>
            <person name="Submissions S."/>
        </authorList>
    </citation>
    <scope>NUCLEOTIDE SEQUENCE [LARGE SCALE GENOMIC DNA]</scope>
    <source>
        <strain evidence="4">CGMCC 1.3566</strain>
    </source>
</reference>
<feature type="transmembrane region" description="Helical" evidence="1">
    <location>
        <begin position="142"/>
        <end position="162"/>
    </location>
</feature>
<keyword evidence="1" id="KW-1133">Transmembrane helix</keyword>
<feature type="transmembrane region" description="Helical" evidence="1">
    <location>
        <begin position="56"/>
        <end position="76"/>
    </location>
</feature>
<dbReference type="SUPFAM" id="SSF50156">
    <property type="entry name" value="PDZ domain-like"/>
    <property type="match status" value="1"/>
</dbReference>
<evidence type="ECO:0000259" key="2">
    <source>
        <dbReference type="SMART" id="SM00228"/>
    </source>
</evidence>
<evidence type="ECO:0000313" key="3">
    <source>
        <dbReference type="EMBL" id="SES70948.1"/>
    </source>
</evidence>
<evidence type="ECO:0000256" key="1">
    <source>
        <dbReference type="SAM" id="Phobius"/>
    </source>
</evidence>
<keyword evidence="1" id="KW-0472">Membrane</keyword>
<dbReference type="EMBL" id="FOHJ01000001">
    <property type="protein sequence ID" value="SES70948.1"/>
    <property type="molecule type" value="Genomic_DNA"/>
</dbReference>
<feature type="domain" description="PDZ" evidence="2">
    <location>
        <begin position="298"/>
        <end position="364"/>
    </location>
</feature>
<keyword evidence="4" id="KW-1185">Reference proteome</keyword>
<accession>A0A1H9YPH0</accession>
<dbReference type="SMART" id="SM00228">
    <property type="entry name" value="PDZ"/>
    <property type="match status" value="1"/>
</dbReference>
<feature type="transmembrane region" description="Helical" evidence="1">
    <location>
        <begin position="248"/>
        <end position="265"/>
    </location>
</feature>
<gene>
    <name evidence="3" type="ORF">SAMN05421676_101244</name>
</gene>
<feature type="transmembrane region" description="Helical" evidence="1">
    <location>
        <begin position="219"/>
        <end position="236"/>
    </location>
</feature>
<protein>
    <recommendedName>
        <fullName evidence="2">PDZ domain-containing protein</fullName>
    </recommendedName>
</protein>
<dbReference type="InterPro" id="IPR001478">
    <property type="entry name" value="PDZ"/>
</dbReference>
<evidence type="ECO:0000313" key="4">
    <source>
        <dbReference type="Proteomes" id="UP000199095"/>
    </source>
</evidence>
<keyword evidence="1" id="KW-0812">Transmembrane</keyword>
<dbReference type="InterPro" id="IPR036034">
    <property type="entry name" value="PDZ_sf"/>
</dbReference>
<organism evidence="3 4">
    <name type="scientific">Salinibacillus kushneri</name>
    <dbReference type="NCBI Taxonomy" id="237682"/>
    <lineage>
        <taxon>Bacteria</taxon>
        <taxon>Bacillati</taxon>
        <taxon>Bacillota</taxon>
        <taxon>Bacilli</taxon>
        <taxon>Bacillales</taxon>
        <taxon>Bacillaceae</taxon>
        <taxon>Salinibacillus</taxon>
    </lineage>
</organism>
<feature type="transmembrane region" description="Helical" evidence="1">
    <location>
        <begin position="271"/>
        <end position="291"/>
    </location>
</feature>
<dbReference type="AlphaFoldDB" id="A0A1H9YPH0"/>
<dbReference type="Gene3D" id="2.30.42.10">
    <property type="match status" value="1"/>
</dbReference>
<sequence>MINQWLIEIGEGFIWLIGQPLLYWAILLTIITSYYRRKQERNDFGSSVYGFGTEWSRTWLISLVSGVILSALLIISGGVLSYPVLLMISVLSIIGTVTGRLYFLSAGYVMSTIILILGLIREFSLTINLLPNGWMNELSGTSLPLLLALTAVFLVIESVLWFTTNKEYAYPKLIKGKRGKYIGKHHVKRLSVVPLLVPVPNGVIDSLFSWWPLFPLGDGGYGLMVFPLLIGVQHAFQGHFSNQGGRLFGKWVLTLGLITGIFAAGSFYDPIFIYIGIATAFVGRALIQLYVRFLDLEKPGLFTPHPKGLIILAVIKDSPADKMGLKSGERVEKVHQISVSNENEFYDALQESRTFCKLEVRNVDGEIRFVQGPMYQGDHHELGLIFVKEKPRFRLYQDFPDHVG</sequence>
<dbReference type="OrthoDB" id="198399at2"/>
<name>A0A1H9YPH0_9BACI</name>
<dbReference type="STRING" id="237682.SAMN05421676_101244"/>
<feature type="transmembrane region" description="Helical" evidence="1">
    <location>
        <begin position="12"/>
        <end position="35"/>
    </location>
</feature>
<proteinExistence type="predicted"/>